<dbReference type="InterPro" id="IPR050858">
    <property type="entry name" value="Mal-CoA-ACP_Trans/PKS_FabD"/>
</dbReference>
<dbReference type="EC" id="2.3.1.39" evidence="4"/>
<dbReference type="InterPro" id="IPR014043">
    <property type="entry name" value="Acyl_transferase_dom"/>
</dbReference>
<dbReference type="SUPFAM" id="SSF55048">
    <property type="entry name" value="Probable ACP-binding domain of malonyl-CoA ACP transacylase"/>
    <property type="match status" value="1"/>
</dbReference>
<dbReference type="PANTHER" id="PTHR42681:SF1">
    <property type="entry name" value="MALONYL-COA-ACYL CARRIER PROTEIN TRANSACYLASE, MITOCHONDRIAL"/>
    <property type="match status" value="1"/>
</dbReference>
<dbReference type="GO" id="GO:0005829">
    <property type="term" value="C:cytosol"/>
    <property type="evidence" value="ECO:0007669"/>
    <property type="project" value="TreeGrafter"/>
</dbReference>
<dbReference type="NCBIfam" id="TIGR00128">
    <property type="entry name" value="fabD"/>
    <property type="match status" value="1"/>
</dbReference>
<gene>
    <name evidence="7" type="ORF">SAMN03080599_00474</name>
</gene>
<evidence type="ECO:0000313" key="7">
    <source>
        <dbReference type="EMBL" id="SCZ76923.1"/>
    </source>
</evidence>
<feature type="active site" evidence="5">
    <location>
        <position position="201"/>
    </location>
</feature>
<dbReference type="STRING" id="1120920.SAMN03080599_00474"/>
<evidence type="ECO:0000259" key="6">
    <source>
        <dbReference type="SMART" id="SM00827"/>
    </source>
</evidence>
<comment type="similarity">
    <text evidence="4">Belongs to the fabD family.</text>
</comment>
<dbReference type="InterPro" id="IPR004410">
    <property type="entry name" value="Malonyl_CoA-ACP_transAc_FabD"/>
</dbReference>
<evidence type="ECO:0000313" key="8">
    <source>
        <dbReference type="Proteomes" id="UP000199208"/>
    </source>
</evidence>
<reference evidence="7 8" key="1">
    <citation type="submission" date="2016-10" db="EMBL/GenBank/DDBJ databases">
        <authorList>
            <person name="de Groot N.N."/>
        </authorList>
    </citation>
    <scope>NUCLEOTIDE SEQUENCE [LARGE SCALE GENOMIC DNA]</scope>
    <source>
        <strain evidence="7 8">DSM 2784</strain>
    </source>
</reference>
<evidence type="ECO:0000256" key="1">
    <source>
        <dbReference type="ARBA" id="ARBA00022679"/>
    </source>
</evidence>
<dbReference type="SUPFAM" id="SSF52151">
    <property type="entry name" value="FabD/lysophospholipase-like"/>
    <property type="match status" value="1"/>
</dbReference>
<accession>A0A1G5RS53</accession>
<dbReference type="GO" id="GO:0006633">
    <property type="term" value="P:fatty acid biosynthetic process"/>
    <property type="evidence" value="ECO:0007669"/>
    <property type="project" value="TreeGrafter"/>
</dbReference>
<evidence type="ECO:0000256" key="2">
    <source>
        <dbReference type="ARBA" id="ARBA00023315"/>
    </source>
</evidence>
<name>A0A1G5RS53_9FIRM</name>
<feature type="domain" description="Malonyl-CoA:ACP transacylase (MAT)" evidence="6">
    <location>
        <begin position="7"/>
        <end position="310"/>
    </location>
</feature>
<evidence type="ECO:0000256" key="4">
    <source>
        <dbReference type="PIRNR" id="PIRNR000446"/>
    </source>
</evidence>
<dbReference type="PANTHER" id="PTHR42681">
    <property type="entry name" value="MALONYL-COA-ACYL CARRIER PROTEIN TRANSACYLASE, MITOCHONDRIAL"/>
    <property type="match status" value="1"/>
</dbReference>
<dbReference type="GO" id="GO:0004314">
    <property type="term" value="F:[acyl-carrier-protein] S-malonyltransferase activity"/>
    <property type="evidence" value="ECO:0007669"/>
    <property type="project" value="UniProtKB-EC"/>
</dbReference>
<protein>
    <recommendedName>
        <fullName evidence="4">Malonyl CoA-acyl carrier protein transacylase</fullName>
        <ecNumber evidence="4">2.3.1.39</ecNumber>
    </recommendedName>
</protein>
<keyword evidence="2 4" id="KW-0012">Acyltransferase</keyword>
<evidence type="ECO:0000256" key="3">
    <source>
        <dbReference type="ARBA" id="ARBA00048462"/>
    </source>
</evidence>
<dbReference type="Pfam" id="PF00698">
    <property type="entry name" value="Acyl_transf_1"/>
    <property type="match status" value="1"/>
</dbReference>
<dbReference type="InterPro" id="IPR016036">
    <property type="entry name" value="Malonyl_transacylase_ACP-bd"/>
</dbReference>
<dbReference type="AlphaFoldDB" id="A0A1G5RS53"/>
<dbReference type="SMART" id="SM00827">
    <property type="entry name" value="PKS_AT"/>
    <property type="match status" value="1"/>
</dbReference>
<dbReference type="EMBL" id="FMWL01000002">
    <property type="protein sequence ID" value="SCZ76923.1"/>
    <property type="molecule type" value="Genomic_DNA"/>
</dbReference>
<dbReference type="InterPro" id="IPR001227">
    <property type="entry name" value="Ac_transferase_dom_sf"/>
</dbReference>
<keyword evidence="8" id="KW-1185">Reference proteome</keyword>
<sequence>MGKIAFVFPGQGAQYVGMGKAFAEQSESAKAVFERAGKSLDLDMSALCFDSSEEALQKTENTQPSILTVSYAIYTAVKEKLGLEADAFAGLSLGEYTALVAAEAMNFEDAVRIVRKRGQYMQEEVPVGKGGMAALLGVERDDVLKVCEEASVFGICEPANFNCPKQVVVAGEIDAVKQAIEISKRYGAKKAVLLPVSAPFHTSMLLGAGEKLRQEMLKYSFKPAVHPVYSNVTGDRLDPETDVRENLVKQVFNSVLWEDCVASMVRDGITTFIEVGPGNALTKFIRKIDKDVQVYNVENPEDLEVLAEKLKTGGGNADV</sequence>
<keyword evidence="1 4" id="KW-0808">Transferase</keyword>
<feature type="active site" evidence="5">
    <location>
        <position position="92"/>
    </location>
</feature>
<dbReference type="Gene3D" id="3.30.70.250">
    <property type="entry name" value="Malonyl-CoA ACP transacylase, ACP-binding"/>
    <property type="match status" value="1"/>
</dbReference>
<dbReference type="Proteomes" id="UP000199208">
    <property type="component" value="Unassembled WGS sequence"/>
</dbReference>
<evidence type="ECO:0000256" key="5">
    <source>
        <dbReference type="PIRSR" id="PIRSR000446-1"/>
    </source>
</evidence>
<dbReference type="RefSeq" id="WP_092589284.1">
    <property type="nucleotide sequence ID" value="NZ_FMWL01000002.1"/>
</dbReference>
<dbReference type="OrthoDB" id="9805460at2"/>
<dbReference type="InterPro" id="IPR024925">
    <property type="entry name" value="Malonyl_CoA-ACP_transAc"/>
</dbReference>
<dbReference type="FunFam" id="3.30.70.250:FF:000001">
    <property type="entry name" value="Malonyl CoA-acyl carrier protein transacylase"/>
    <property type="match status" value="1"/>
</dbReference>
<organism evidence="7 8">
    <name type="scientific">Acidaminobacter hydrogenoformans DSM 2784</name>
    <dbReference type="NCBI Taxonomy" id="1120920"/>
    <lineage>
        <taxon>Bacteria</taxon>
        <taxon>Bacillati</taxon>
        <taxon>Bacillota</taxon>
        <taxon>Clostridia</taxon>
        <taxon>Peptostreptococcales</taxon>
        <taxon>Acidaminobacteraceae</taxon>
        <taxon>Acidaminobacter</taxon>
    </lineage>
</organism>
<dbReference type="InterPro" id="IPR016035">
    <property type="entry name" value="Acyl_Trfase/lysoPLipase"/>
</dbReference>
<proteinExistence type="inferred from homology"/>
<comment type="catalytic activity">
    <reaction evidence="3 4">
        <text>holo-[ACP] + malonyl-CoA = malonyl-[ACP] + CoA</text>
        <dbReference type="Rhea" id="RHEA:41792"/>
        <dbReference type="Rhea" id="RHEA-COMP:9623"/>
        <dbReference type="Rhea" id="RHEA-COMP:9685"/>
        <dbReference type="ChEBI" id="CHEBI:57287"/>
        <dbReference type="ChEBI" id="CHEBI:57384"/>
        <dbReference type="ChEBI" id="CHEBI:64479"/>
        <dbReference type="ChEBI" id="CHEBI:78449"/>
        <dbReference type="EC" id="2.3.1.39"/>
    </reaction>
</comment>
<dbReference type="PIRSF" id="PIRSF000446">
    <property type="entry name" value="Mct"/>
    <property type="match status" value="1"/>
</dbReference>
<dbReference type="Gene3D" id="3.40.366.10">
    <property type="entry name" value="Malonyl-Coenzyme A Acyl Carrier Protein, domain 2"/>
    <property type="match status" value="1"/>
</dbReference>